<evidence type="ECO:0000256" key="3">
    <source>
        <dbReference type="ARBA" id="ARBA00022806"/>
    </source>
</evidence>
<accession>A0A3S9XFH3</accession>
<keyword evidence="12" id="KW-1185">Reference proteome</keyword>
<name>A0A3S9XFH3_9GAMM</name>
<evidence type="ECO:0000313" key="12">
    <source>
        <dbReference type="Proteomes" id="UP000273143"/>
    </source>
</evidence>
<dbReference type="InterPro" id="IPR000629">
    <property type="entry name" value="RNA-helicase_DEAD-box_CS"/>
</dbReference>
<dbReference type="InterPro" id="IPR027417">
    <property type="entry name" value="P-loop_NTPase"/>
</dbReference>
<organism evidence="11 12">
    <name type="scientific">Entomomonas moraniae</name>
    <dbReference type="NCBI Taxonomy" id="2213226"/>
    <lineage>
        <taxon>Bacteria</taxon>
        <taxon>Pseudomonadati</taxon>
        <taxon>Pseudomonadota</taxon>
        <taxon>Gammaproteobacteria</taxon>
        <taxon>Pseudomonadales</taxon>
        <taxon>Pseudomonadaceae</taxon>
        <taxon>Entomomonas</taxon>
    </lineage>
</organism>
<dbReference type="PANTHER" id="PTHR47959:SF1">
    <property type="entry name" value="ATP-DEPENDENT RNA HELICASE DBPA"/>
    <property type="match status" value="1"/>
</dbReference>
<feature type="domain" description="Helicase C-terminal" evidence="9">
    <location>
        <begin position="212"/>
        <end position="374"/>
    </location>
</feature>
<proteinExistence type="inferred from homology"/>
<dbReference type="CDD" id="cd00268">
    <property type="entry name" value="DEADc"/>
    <property type="match status" value="1"/>
</dbReference>
<dbReference type="SUPFAM" id="SSF52540">
    <property type="entry name" value="P-loop containing nucleoside triphosphate hydrolases"/>
    <property type="match status" value="1"/>
</dbReference>
<dbReference type="EMBL" id="CP029822">
    <property type="protein sequence ID" value="AZS51058.1"/>
    <property type="molecule type" value="Genomic_DNA"/>
</dbReference>
<dbReference type="InterPro" id="IPR050079">
    <property type="entry name" value="DEAD_box_RNA_helicase"/>
</dbReference>
<dbReference type="PROSITE" id="PS51192">
    <property type="entry name" value="HELICASE_ATP_BIND_1"/>
    <property type="match status" value="1"/>
</dbReference>
<dbReference type="GO" id="GO:0003676">
    <property type="term" value="F:nucleic acid binding"/>
    <property type="evidence" value="ECO:0007669"/>
    <property type="project" value="InterPro"/>
</dbReference>
<protein>
    <submittedName>
        <fullName evidence="11">ATP-dependent RNA helicase DbpA</fullName>
    </submittedName>
</protein>
<evidence type="ECO:0000256" key="5">
    <source>
        <dbReference type="ARBA" id="ARBA00038437"/>
    </source>
</evidence>
<evidence type="ECO:0000313" key="11">
    <source>
        <dbReference type="EMBL" id="AZS51058.1"/>
    </source>
</evidence>
<dbReference type="InterPro" id="IPR044742">
    <property type="entry name" value="DEAD/DEAH_RhlB"/>
</dbReference>
<dbReference type="PANTHER" id="PTHR47959">
    <property type="entry name" value="ATP-DEPENDENT RNA HELICASE RHLE-RELATED"/>
    <property type="match status" value="1"/>
</dbReference>
<reference evidence="12" key="1">
    <citation type="submission" date="2018-06" db="EMBL/GenBank/DDBJ databases">
        <title>Complete genome of Pseudomonas insecticola strain QZS01.</title>
        <authorList>
            <person name="Wang J."/>
            <person name="Su Q."/>
        </authorList>
    </citation>
    <scope>NUCLEOTIDE SEQUENCE [LARGE SCALE GENOMIC DNA]</scope>
    <source>
        <strain evidence="12">QZS01</strain>
    </source>
</reference>
<evidence type="ECO:0000256" key="4">
    <source>
        <dbReference type="ARBA" id="ARBA00022840"/>
    </source>
</evidence>
<dbReference type="SMART" id="SM00487">
    <property type="entry name" value="DEXDc"/>
    <property type="match status" value="1"/>
</dbReference>
<dbReference type="GO" id="GO:0003724">
    <property type="term" value="F:RNA helicase activity"/>
    <property type="evidence" value="ECO:0007669"/>
    <property type="project" value="InterPro"/>
</dbReference>
<dbReference type="GO" id="GO:0016787">
    <property type="term" value="F:hydrolase activity"/>
    <property type="evidence" value="ECO:0007669"/>
    <property type="project" value="UniProtKB-KW"/>
</dbReference>
<gene>
    <name evidence="11" type="primary">dbpA</name>
    <name evidence="11" type="ORF">DM558_09855</name>
</gene>
<evidence type="ECO:0000259" key="8">
    <source>
        <dbReference type="PROSITE" id="PS51192"/>
    </source>
</evidence>
<dbReference type="Gene3D" id="3.40.50.300">
    <property type="entry name" value="P-loop containing nucleotide triphosphate hydrolases"/>
    <property type="match status" value="2"/>
</dbReference>
<dbReference type="CDD" id="cd18787">
    <property type="entry name" value="SF2_C_DEAD"/>
    <property type="match status" value="1"/>
</dbReference>
<dbReference type="Gene3D" id="3.30.70.330">
    <property type="match status" value="1"/>
</dbReference>
<dbReference type="NCBIfam" id="NF008744">
    <property type="entry name" value="PRK11776.1"/>
    <property type="match status" value="1"/>
</dbReference>
<dbReference type="KEGG" id="emo:DM558_09855"/>
<dbReference type="Pfam" id="PF00270">
    <property type="entry name" value="DEAD"/>
    <property type="match status" value="1"/>
</dbReference>
<dbReference type="InterPro" id="IPR005580">
    <property type="entry name" value="DbpA/CsdA_RNA-bd_dom"/>
</dbReference>
<evidence type="ECO:0000259" key="9">
    <source>
        <dbReference type="PROSITE" id="PS51194"/>
    </source>
</evidence>
<feature type="domain" description="Helicase ATP-binding" evidence="8">
    <location>
        <begin position="33"/>
        <end position="204"/>
    </location>
</feature>
<evidence type="ECO:0000256" key="6">
    <source>
        <dbReference type="PROSITE-ProRule" id="PRU00552"/>
    </source>
</evidence>
<dbReference type="GO" id="GO:0005524">
    <property type="term" value="F:ATP binding"/>
    <property type="evidence" value="ECO:0007669"/>
    <property type="project" value="UniProtKB-KW"/>
</dbReference>
<dbReference type="InterPro" id="IPR001650">
    <property type="entry name" value="Helicase_C-like"/>
</dbReference>
<evidence type="ECO:0000259" key="10">
    <source>
        <dbReference type="PROSITE" id="PS51195"/>
    </source>
</evidence>
<dbReference type="InterPro" id="IPR012677">
    <property type="entry name" value="Nucleotide-bd_a/b_plait_sf"/>
</dbReference>
<keyword evidence="2 7" id="KW-0378">Hydrolase</keyword>
<feature type="domain" description="DEAD-box RNA helicase Q" evidence="10">
    <location>
        <begin position="2"/>
        <end position="30"/>
    </location>
</feature>
<dbReference type="PROSITE" id="PS00039">
    <property type="entry name" value="DEAD_ATP_HELICASE"/>
    <property type="match status" value="1"/>
</dbReference>
<dbReference type="Pfam" id="PF00271">
    <property type="entry name" value="Helicase_C"/>
    <property type="match status" value="1"/>
</dbReference>
<dbReference type="GO" id="GO:0005829">
    <property type="term" value="C:cytosol"/>
    <property type="evidence" value="ECO:0007669"/>
    <property type="project" value="TreeGrafter"/>
</dbReference>
<keyword evidence="3 7" id="KW-0347">Helicase</keyword>
<keyword evidence="4 7" id="KW-0067">ATP-binding</keyword>
<dbReference type="Pfam" id="PF03880">
    <property type="entry name" value="DbpA"/>
    <property type="match status" value="1"/>
</dbReference>
<evidence type="ECO:0000256" key="1">
    <source>
        <dbReference type="ARBA" id="ARBA00022741"/>
    </source>
</evidence>
<dbReference type="PROSITE" id="PS51194">
    <property type="entry name" value="HELICASE_CTER"/>
    <property type="match status" value="1"/>
</dbReference>
<evidence type="ECO:0000256" key="7">
    <source>
        <dbReference type="RuleBase" id="RU000492"/>
    </source>
</evidence>
<dbReference type="PROSITE" id="PS51195">
    <property type="entry name" value="Q_MOTIF"/>
    <property type="match status" value="1"/>
</dbReference>
<dbReference type="RefSeq" id="WP_127163837.1">
    <property type="nucleotide sequence ID" value="NZ_CP029822.1"/>
</dbReference>
<dbReference type="InterPro" id="IPR014001">
    <property type="entry name" value="Helicase_ATP-bd"/>
</dbReference>
<dbReference type="SMART" id="SM00490">
    <property type="entry name" value="HELICc"/>
    <property type="match status" value="1"/>
</dbReference>
<feature type="short sequence motif" description="Q motif" evidence="6">
    <location>
        <begin position="2"/>
        <end position="30"/>
    </location>
</feature>
<dbReference type="InterPro" id="IPR014014">
    <property type="entry name" value="RNA_helicase_DEAD_Q_motif"/>
</dbReference>
<dbReference type="AlphaFoldDB" id="A0A3S9XFH3"/>
<sequence length="455" mass="50593">MKKFSSLPLKKVLLDSLASMEFTSMTLVQEQTLPLVLAGKDVIAQAKTGSGKTVAFGLALLSKLNVKQFATQALVICPTRELADQVSNEIRRLARLMSNVKVLTLCGGVPIGPQIGSLEHGAHIVVGTPGRLADHLQRQTLDLKQLNILVLDEADRMLEMGFEDDIHRILDASPTSRQTLLFSATYPDSIMTMSKKIQNSPLMISIKEQHNEIEQYFYEVENHQRDQVLAKIINLNPCESTIVFCNTKAACQDVESYLNELGYSAIALHGDLEQREREQVLFQFANKSCTILVATDVAARGLDIKELDVVINYQVTPDPQVYVHRVGRTGRAGAKGVALTLVATSEVVRVNAIENELNFELNWKLLPNLTIDPTNIVIPKMQTLCLTIGRKNKVRPGDVLGALTKDANLESKYIGKINITEFYTYIAIDRTIIKQALSYFQHGKIKSKPVRARKL</sequence>
<dbReference type="Proteomes" id="UP000273143">
    <property type="component" value="Chromosome"/>
</dbReference>
<dbReference type="InterPro" id="IPR011545">
    <property type="entry name" value="DEAD/DEAH_box_helicase_dom"/>
</dbReference>
<evidence type="ECO:0000256" key="2">
    <source>
        <dbReference type="ARBA" id="ARBA00022801"/>
    </source>
</evidence>
<comment type="similarity">
    <text evidence="5 7">Belongs to the DEAD box helicase family.</text>
</comment>
<keyword evidence="1 7" id="KW-0547">Nucleotide-binding</keyword>